<evidence type="ECO:0000256" key="4">
    <source>
        <dbReference type="RuleBase" id="RU004335"/>
    </source>
</evidence>
<keyword evidence="3 5" id="KW-0326">Glycosidase</keyword>
<dbReference type="GO" id="GO:0042973">
    <property type="term" value="F:glucan endo-1,3-beta-D-glucosidase activity"/>
    <property type="evidence" value="ECO:0007669"/>
    <property type="project" value="UniProtKB-ARBA"/>
</dbReference>
<dbReference type="AlphaFoldDB" id="A0A0D9W6Z4"/>
<dbReference type="GO" id="GO:0005975">
    <property type="term" value="P:carbohydrate metabolic process"/>
    <property type="evidence" value="ECO:0007669"/>
    <property type="project" value="InterPro"/>
</dbReference>
<organism evidence="6 7">
    <name type="scientific">Leersia perrieri</name>
    <dbReference type="NCBI Taxonomy" id="77586"/>
    <lineage>
        <taxon>Eukaryota</taxon>
        <taxon>Viridiplantae</taxon>
        <taxon>Streptophyta</taxon>
        <taxon>Embryophyta</taxon>
        <taxon>Tracheophyta</taxon>
        <taxon>Spermatophyta</taxon>
        <taxon>Magnoliopsida</taxon>
        <taxon>Liliopsida</taxon>
        <taxon>Poales</taxon>
        <taxon>Poaceae</taxon>
        <taxon>BOP clade</taxon>
        <taxon>Oryzoideae</taxon>
        <taxon>Oryzeae</taxon>
        <taxon>Oryzinae</taxon>
        <taxon>Leersia</taxon>
    </lineage>
</organism>
<keyword evidence="7" id="KW-1185">Reference proteome</keyword>
<dbReference type="Pfam" id="PF00332">
    <property type="entry name" value="Glyco_hydro_17"/>
    <property type="match status" value="1"/>
</dbReference>
<sequence length="363" mass="38917">MAMSRKLQSIGVCYGTHGNNLPPPADVVRLYESNHIDAMRIYSPDAGILHALRGSNISVIVDAPDVLSLASSNSTSAYSAAQAWVRTNVQPYAQDVNIRYIAVGNEVEGVDTHKILPAMESLSDALSAAGLGGGRIKVSTSVKMSVIAGSPLPSGGAFADPSVMGPIVRFLARTNSSLLANIYPYYAYKNTDANIDLNFALFLPSSTTIDDDDNGHTYTNLFDAMVDSVYSAMEKEGGSGVDIVVSETGWPTAGGRGASKENARIYNQNLNNHVRKGTPKRPVGLESYLFAILDENQKSGDEIERHFGLFNPDKSPAYAIDFSGTAGSSAKPSVGCARRPVRYAMVVVENLAYRVHEVFSCHK</sequence>
<dbReference type="Proteomes" id="UP000032180">
    <property type="component" value="Chromosome 4"/>
</dbReference>
<comment type="similarity">
    <text evidence="1 4">Belongs to the glycosyl hydrolase 17 family.</text>
</comment>
<dbReference type="HOGENOM" id="CLU_024953_0_0_1"/>
<dbReference type="FunFam" id="3.20.20.80:FF:000010">
    <property type="entry name" value="glucan endo-1,3-beta-glucosidase, basic"/>
    <property type="match status" value="1"/>
</dbReference>
<dbReference type="SUPFAM" id="SSF51445">
    <property type="entry name" value="(Trans)glycosidases"/>
    <property type="match status" value="1"/>
</dbReference>
<evidence type="ECO:0008006" key="8">
    <source>
        <dbReference type="Google" id="ProtNLM"/>
    </source>
</evidence>
<evidence type="ECO:0000313" key="7">
    <source>
        <dbReference type="Proteomes" id="UP000032180"/>
    </source>
</evidence>
<dbReference type="PROSITE" id="PS00587">
    <property type="entry name" value="GLYCOSYL_HYDROL_F17"/>
    <property type="match status" value="1"/>
</dbReference>
<dbReference type="EnsemblPlants" id="LPERR04G14750.1">
    <property type="protein sequence ID" value="LPERR04G14750.1"/>
    <property type="gene ID" value="LPERR04G14750"/>
</dbReference>
<dbReference type="InterPro" id="IPR044965">
    <property type="entry name" value="Glyco_hydro_17_plant"/>
</dbReference>
<dbReference type="Gene3D" id="3.20.20.80">
    <property type="entry name" value="Glycosidases"/>
    <property type="match status" value="1"/>
</dbReference>
<evidence type="ECO:0000256" key="1">
    <source>
        <dbReference type="ARBA" id="ARBA00008773"/>
    </source>
</evidence>
<name>A0A0D9W6Z4_9ORYZ</name>
<evidence type="ECO:0000256" key="2">
    <source>
        <dbReference type="ARBA" id="ARBA00022801"/>
    </source>
</evidence>
<dbReference type="STRING" id="77586.A0A0D9W6Z4"/>
<proteinExistence type="inferred from homology"/>
<protein>
    <recommendedName>
        <fullName evidence="8">Glucan endo-1,3-beta-D-glucosidase</fullName>
    </recommendedName>
</protein>
<accession>A0A0D9W6Z4</accession>
<reference evidence="6 7" key="1">
    <citation type="submission" date="2012-08" db="EMBL/GenBank/DDBJ databases">
        <title>Oryza genome evolution.</title>
        <authorList>
            <person name="Wing R.A."/>
        </authorList>
    </citation>
    <scope>NUCLEOTIDE SEQUENCE</scope>
</reference>
<evidence type="ECO:0000313" key="6">
    <source>
        <dbReference type="EnsemblPlants" id="LPERR04G14750.1"/>
    </source>
</evidence>
<dbReference type="Gramene" id="LPERR04G14750.1">
    <property type="protein sequence ID" value="LPERR04G14750.1"/>
    <property type="gene ID" value="LPERR04G14750"/>
</dbReference>
<dbReference type="PANTHER" id="PTHR32227">
    <property type="entry name" value="GLUCAN ENDO-1,3-BETA-GLUCOSIDASE BG1-RELATED-RELATED"/>
    <property type="match status" value="1"/>
</dbReference>
<dbReference type="eggNOG" id="ENOG502QQ3M">
    <property type="taxonomic scope" value="Eukaryota"/>
</dbReference>
<evidence type="ECO:0000256" key="3">
    <source>
        <dbReference type="ARBA" id="ARBA00023295"/>
    </source>
</evidence>
<dbReference type="InterPro" id="IPR017853">
    <property type="entry name" value="GH"/>
</dbReference>
<reference evidence="7" key="2">
    <citation type="submission" date="2013-12" db="EMBL/GenBank/DDBJ databases">
        <authorList>
            <person name="Yu Y."/>
            <person name="Lee S."/>
            <person name="de Baynast K."/>
            <person name="Wissotski M."/>
            <person name="Liu L."/>
            <person name="Talag J."/>
            <person name="Goicoechea J."/>
            <person name="Angelova A."/>
            <person name="Jetty R."/>
            <person name="Kudrna D."/>
            <person name="Golser W."/>
            <person name="Rivera L."/>
            <person name="Zhang J."/>
            <person name="Wing R."/>
        </authorList>
    </citation>
    <scope>NUCLEOTIDE SEQUENCE</scope>
</reference>
<evidence type="ECO:0000256" key="5">
    <source>
        <dbReference type="RuleBase" id="RU004336"/>
    </source>
</evidence>
<dbReference type="InterPro" id="IPR000490">
    <property type="entry name" value="Glyco_hydro_17"/>
</dbReference>
<keyword evidence="2 5" id="KW-0378">Hydrolase</keyword>
<reference evidence="6" key="3">
    <citation type="submission" date="2015-04" db="UniProtKB">
        <authorList>
            <consortium name="EnsemblPlants"/>
        </authorList>
    </citation>
    <scope>IDENTIFICATION</scope>
</reference>